<dbReference type="AlphaFoldDB" id="A0AAJ6NTN5"/>
<evidence type="ECO:0000313" key="3">
    <source>
        <dbReference type="Proteomes" id="UP001223520"/>
    </source>
</evidence>
<evidence type="ECO:0008006" key="4">
    <source>
        <dbReference type="Google" id="ProtNLM"/>
    </source>
</evidence>
<feature type="binding site" evidence="1">
    <location>
        <position position="42"/>
    </location>
    <ligand>
        <name>ATP</name>
        <dbReference type="ChEBI" id="CHEBI:30616"/>
    </ligand>
</feature>
<dbReference type="GO" id="GO:0005524">
    <property type="term" value="F:ATP binding"/>
    <property type="evidence" value="ECO:0007669"/>
    <property type="project" value="UniProtKB-UniRule"/>
</dbReference>
<protein>
    <recommendedName>
        <fullName evidence="4">Protein kinase domain-containing protein</fullName>
    </recommendedName>
</protein>
<keyword evidence="1" id="KW-0547">Nucleotide-binding</keyword>
<reference evidence="2 3" key="1">
    <citation type="journal article" date="2023" name="Limnol Oceanogr Lett">
        <title>Environmental adaptations by the intertidal Antarctic cyanobacterium Halotia branconii CENA392 as revealed using long-read genome sequencing.</title>
        <authorList>
            <person name="Dextro R.B."/>
            <person name="Delbaje E."/>
            <person name="Freitas P.N.N."/>
            <person name="Geraldes V."/>
            <person name="Pinto E."/>
            <person name="Long P.F."/>
            <person name="Fiore M.F."/>
        </authorList>
    </citation>
    <scope>NUCLEOTIDE SEQUENCE [LARGE SCALE GENOMIC DNA]</scope>
    <source>
        <strain evidence="2 3">CENA392</strain>
    </source>
</reference>
<keyword evidence="1" id="KW-0067">ATP-binding</keyword>
<evidence type="ECO:0000313" key="2">
    <source>
        <dbReference type="EMBL" id="WGV26289.1"/>
    </source>
</evidence>
<dbReference type="KEGG" id="hbq:QI031_01890"/>
<evidence type="ECO:0000256" key="1">
    <source>
        <dbReference type="PROSITE-ProRule" id="PRU10141"/>
    </source>
</evidence>
<dbReference type="Gene3D" id="1.10.510.10">
    <property type="entry name" value="Transferase(Phosphotransferase) domain 1"/>
    <property type="match status" value="1"/>
</dbReference>
<gene>
    <name evidence="2" type="ORF">QI031_01890</name>
</gene>
<dbReference type="SUPFAM" id="SSF56112">
    <property type="entry name" value="Protein kinase-like (PK-like)"/>
    <property type="match status" value="1"/>
</dbReference>
<sequence length="65" mass="7604">MAWIAGDRLQGGKYTIERELGRGRFGITYLVRNRNGDRLVIKTLNDDLLTSLSQSERDRLETMFW</sequence>
<accession>A0AAJ6NTN5</accession>
<dbReference type="InterPro" id="IPR011009">
    <property type="entry name" value="Kinase-like_dom_sf"/>
</dbReference>
<dbReference type="PROSITE" id="PS00107">
    <property type="entry name" value="PROTEIN_KINASE_ATP"/>
    <property type="match status" value="1"/>
</dbReference>
<keyword evidence="3" id="KW-1185">Reference proteome</keyword>
<dbReference type="EMBL" id="CP124543">
    <property type="protein sequence ID" value="WGV26289.1"/>
    <property type="molecule type" value="Genomic_DNA"/>
</dbReference>
<dbReference type="InterPro" id="IPR017441">
    <property type="entry name" value="Protein_kinase_ATP_BS"/>
</dbReference>
<proteinExistence type="predicted"/>
<name>A0AAJ6NTN5_9CYAN</name>
<dbReference type="Proteomes" id="UP001223520">
    <property type="component" value="Chromosome"/>
</dbReference>
<dbReference type="RefSeq" id="WP_281483543.1">
    <property type="nucleotide sequence ID" value="NZ_CP124543.1"/>
</dbReference>
<organism evidence="2 3">
    <name type="scientific">Halotia branconii CENA392</name>
    <dbReference type="NCBI Taxonomy" id="1539056"/>
    <lineage>
        <taxon>Bacteria</taxon>
        <taxon>Bacillati</taxon>
        <taxon>Cyanobacteriota</taxon>
        <taxon>Cyanophyceae</taxon>
        <taxon>Nostocales</taxon>
        <taxon>Nodulariaceae</taxon>
        <taxon>Halotia</taxon>
    </lineage>
</organism>